<evidence type="ECO:0000256" key="4">
    <source>
        <dbReference type="SAM" id="Coils"/>
    </source>
</evidence>
<dbReference type="PANTHER" id="PTHR10728">
    <property type="entry name" value="CYTOSOLIC PHOSPHOLIPASE A2"/>
    <property type="match status" value="1"/>
</dbReference>
<keyword evidence="4" id="KW-0175">Coiled coil</keyword>
<gene>
    <name evidence="6" type="ORF">IRJ41_016904</name>
</gene>
<comment type="caution">
    <text evidence="6">The sequence shown here is derived from an EMBL/GenBank/DDBJ whole genome shotgun (WGS) entry which is preliminary data.</text>
</comment>
<dbReference type="InterPro" id="IPR002642">
    <property type="entry name" value="LysoPLipase_cat_dom"/>
</dbReference>
<dbReference type="Gene3D" id="3.40.1090.10">
    <property type="entry name" value="Cytosolic phospholipase A2 catalytic domain"/>
    <property type="match status" value="1"/>
</dbReference>
<proteinExistence type="predicted"/>
<keyword evidence="2 3" id="KW-0443">Lipid metabolism</keyword>
<feature type="domain" description="PLA2c" evidence="5">
    <location>
        <begin position="45"/>
        <end position="594"/>
    </location>
</feature>
<protein>
    <submittedName>
        <fullName evidence="6">Cytosolic phospholipase A2 gamma-like</fullName>
    </submittedName>
</protein>
<dbReference type="GO" id="GO:0005829">
    <property type="term" value="C:cytosol"/>
    <property type="evidence" value="ECO:0007669"/>
    <property type="project" value="TreeGrafter"/>
</dbReference>
<dbReference type="Pfam" id="PF01735">
    <property type="entry name" value="PLA2_B"/>
    <property type="match status" value="1"/>
</dbReference>
<feature type="coiled-coil region" evidence="4">
    <location>
        <begin position="567"/>
        <end position="594"/>
    </location>
</feature>
<evidence type="ECO:0000256" key="1">
    <source>
        <dbReference type="ARBA" id="ARBA00022801"/>
    </source>
</evidence>
<dbReference type="GO" id="GO:0047498">
    <property type="term" value="F:calcium-dependent phospholipase A2 activity"/>
    <property type="evidence" value="ECO:0007669"/>
    <property type="project" value="TreeGrafter"/>
</dbReference>
<feature type="non-terminal residue" evidence="6">
    <location>
        <position position="594"/>
    </location>
</feature>
<evidence type="ECO:0000259" key="5">
    <source>
        <dbReference type="PROSITE" id="PS51210"/>
    </source>
</evidence>
<evidence type="ECO:0000313" key="7">
    <source>
        <dbReference type="Proteomes" id="UP001059041"/>
    </source>
</evidence>
<dbReference type="EMBL" id="JAFHDT010000002">
    <property type="protein sequence ID" value="KAI7813443.1"/>
    <property type="molecule type" value="Genomic_DNA"/>
</dbReference>
<dbReference type="SMART" id="SM00022">
    <property type="entry name" value="PLAc"/>
    <property type="match status" value="1"/>
</dbReference>
<keyword evidence="7" id="KW-1185">Reference proteome</keyword>
<name>A0A9W7X3P6_TRIRA</name>
<keyword evidence="1 3" id="KW-0378">Hydrolase</keyword>
<dbReference type="PANTHER" id="PTHR10728:SF39">
    <property type="entry name" value="CYTOSOLIC PHOSPHOLIPASE A2 GAMMA"/>
    <property type="match status" value="1"/>
</dbReference>
<dbReference type="GO" id="GO:0005654">
    <property type="term" value="C:nucleoplasm"/>
    <property type="evidence" value="ECO:0007669"/>
    <property type="project" value="TreeGrafter"/>
</dbReference>
<accession>A0A9W7X3P6</accession>
<organism evidence="6 7">
    <name type="scientific">Triplophysa rosa</name>
    <name type="common">Cave loach</name>
    <dbReference type="NCBI Taxonomy" id="992332"/>
    <lineage>
        <taxon>Eukaryota</taxon>
        <taxon>Metazoa</taxon>
        <taxon>Chordata</taxon>
        <taxon>Craniata</taxon>
        <taxon>Vertebrata</taxon>
        <taxon>Euteleostomi</taxon>
        <taxon>Actinopterygii</taxon>
        <taxon>Neopterygii</taxon>
        <taxon>Teleostei</taxon>
        <taxon>Ostariophysi</taxon>
        <taxon>Cypriniformes</taxon>
        <taxon>Nemacheilidae</taxon>
        <taxon>Triplophysa</taxon>
    </lineage>
</organism>
<evidence type="ECO:0000256" key="3">
    <source>
        <dbReference type="PROSITE-ProRule" id="PRU00555"/>
    </source>
</evidence>
<dbReference type="GO" id="GO:0005509">
    <property type="term" value="F:calcium ion binding"/>
    <property type="evidence" value="ECO:0007669"/>
    <property type="project" value="TreeGrafter"/>
</dbReference>
<dbReference type="SUPFAM" id="SSF52151">
    <property type="entry name" value="FabD/lysophospholipase-like"/>
    <property type="match status" value="1"/>
</dbReference>
<dbReference type="Proteomes" id="UP001059041">
    <property type="component" value="Linkage Group LG2"/>
</dbReference>
<sequence length="594" mass="67257">TQKQRFLCGFCFLLQTPPPHTHKHTHTLSETGPHNIIYESLSMFKNGLTHSDVRIGHSLNSQEETFVKTRLPTVQQCLKNLGIACSPDNVPKIALLGSGGGERAMLGLLGSLDGFKETGLLDCVLYLCGVSGSTWCMASLYQDSDWSTKLDSVKEKIIQRLKGPAVSWSEILLKLMTYYNEKELFSLTDVWAALVVTAFVKEIDEGKLSQQQGHNDKDPFPIYTVIDKQCRQRLHERGVFVEVSPYEAGYSLTGAFVDTSMFGSQFEEGRKIKDQPEIDMLYLQGLCGSCLADGEFIIELLLKKIIEFFHYAAQEKVECGKTSKEGTASVDVGFQILVSLVEMHFSVLKEKDLSGHQTTIRTKLKELTGDESWLVKMPNKTDDNFINMKQFTLEVLECLKTLFSWWNDVLDAIMKCVMEWIWGREYNFLYKMKGVRAAILKSETRDYEDAGIALNSPYISVLRQERGVDLIISLDFGYPFETVTYASEICGDLDIPFPEVDVSSEDPKKPKDFYVFEGKGEEPTVIHIPLFNTVNCGDKVEEWSKKYAVFQPPYSAELIDPLLGVAAINITNNKEKLVQEIQKIINRKHRQKDN</sequence>
<dbReference type="GO" id="GO:0046475">
    <property type="term" value="P:glycerophospholipid catabolic process"/>
    <property type="evidence" value="ECO:0007669"/>
    <property type="project" value="TreeGrafter"/>
</dbReference>
<evidence type="ECO:0000313" key="6">
    <source>
        <dbReference type="EMBL" id="KAI7813443.1"/>
    </source>
</evidence>
<dbReference type="PROSITE" id="PS51210">
    <property type="entry name" value="PLA2C"/>
    <property type="match status" value="1"/>
</dbReference>
<dbReference type="GO" id="GO:0005635">
    <property type="term" value="C:nuclear envelope"/>
    <property type="evidence" value="ECO:0007669"/>
    <property type="project" value="TreeGrafter"/>
</dbReference>
<dbReference type="AlphaFoldDB" id="A0A9W7X3P6"/>
<reference evidence="6" key="1">
    <citation type="submission" date="2021-02" db="EMBL/GenBank/DDBJ databases">
        <title>Comparative genomics reveals that relaxation of natural selection precedes convergent phenotypic evolution of cavefish.</title>
        <authorList>
            <person name="Peng Z."/>
        </authorList>
    </citation>
    <scope>NUCLEOTIDE SEQUENCE</scope>
    <source>
        <tissue evidence="6">Muscle</tissue>
    </source>
</reference>
<keyword evidence="3" id="KW-0442">Lipid degradation</keyword>
<evidence type="ECO:0000256" key="2">
    <source>
        <dbReference type="ARBA" id="ARBA00023098"/>
    </source>
</evidence>
<dbReference type="InterPro" id="IPR016035">
    <property type="entry name" value="Acyl_Trfase/lysoPLipase"/>
</dbReference>
<dbReference type="GO" id="GO:0005544">
    <property type="term" value="F:calcium-dependent phospholipid binding"/>
    <property type="evidence" value="ECO:0007669"/>
    <property type="project" value="TreeGrafter"/>
</dbReference>